<name>A0A9D0YZA8_9FIRM</name>
<feature type="region of interest" description="Disordered" evidence="1">
    <location>
        <begin position="1"/>
        <end position="47"/>
    </location>
</feature>
<dbReference type="AlphaFoldDB" id="A0A9D0YZA8"/>
<sequence>MENNFINRSQKETISPTKNTSQEKRNSTGPMRWNIQTGRLEPMQNHTKQRQNFIKPEMLNTSQTSSNRTADVDQVIQKIVSSNLQESPKAKDLTDEIPSSEQVVDDYIANIIRSQNK</sequence>
<reference evidence="2" key="1">
    <citation type="submission" date="2020-10" db="EMBL/GenBank/DDBJ databases">
        <authorList>
            <person name="Gilroy R."/>
        </authorList>
    </citation>
    <scope>NUCLEOTIDE SEQUENCE</scope>
    <source>
        <strain evidence="2">CHK165-10780</strain>
    </source>
</reference>
<dbReference type="Proteomes" id="UP000886725">
    <property type="component" value="Unassembled WGS sequence"/>
</dbReference>
<proteinExistence type="predicted"/>
<comment type="caution">
    <text evidence="2">The sequence shown here is derived from an EMBL/GenBank/DDBJ whole genome shotgun (WGS) entry which is preliminary data.</text>
</comment>
<protein>
    <submittedName>
        <fullName evidence="2">Uncharacterized protein</fullName>
    </submittedName>
</protein>
<gene>
    <name evidence="2" type="ORF">IAC85_03895</name>
</gene>
<evidence type="ECO:0000313" key="2">
    <source>
        <dbReference type="EMBL" id="HIQ64862.1"/>
    </source>
</evidence>
<organism evidence="2 3">
    <name type="scientific">Candidatus Faecenecus gallistercoris</name>
    <dbReference type="NCBI Taxonomy" id="2840793"/>
    <lineage>
        <taxon>Bacteria</taxon>
        <taxon>Bacillati</taxon>
        <taxon>Bacillota</taxon>
        <taxon>Bacillota incertae sedis</taxon>
        <taxon>Candidatus Faecenecus</taxon>
    </lineage>
</organism>
<dbReference type="EMBL" id="DVFU01000073">
    <property type="protein sequence ID" value="HIQ64862.1"/>
    <property type="molecule type" value="Genomic_DNA"/>
</dbReference>
<feature type="compositionally biased region" description="Polar residues" evidence="1">
    <location>
        <begin position="1"/>
        <end position="20"/>
    </location>
</feature>
<reference evidence="2" key="2">
    <citation type="journal article" date="2021" name="PeerJ">
        <title>Extensive microbial diversity within the chicken gut microbiome revealed by metagenomics and culture.</title>
        <authorList>
            <person name="Gilroy R."/>
            <person name="Ravi A."/>
            <person name="Getino M."/>
            <person name="Pursley I."/>
            <person name="Horton D.L."/>
            <person name="Alikhan N.F."/>
            <person name="Baker D."/>
            <person name="Gharbi K."/>
            <person name="Hall N."/>
            <person name="Watson M."/>
            <person name="Adriaenssens E.M."/>
            <person name="Foster-Nyarko E."/>
            <person name="Jarju S."/>
            <person name="Secka A."/>
            <person name="Antonio M."/>
            <person name="Oren A."/>
            <person name="Chaudhuri R.R."/>
            <person name="La Ragione R."/>
            <person name="Hildebrand F."/>
            <person name="Pallen M.J."/>
        </authorList>
    </citation>
    <scope>NUCLEOTIDE SEQUENCE</scope>
    <source>
        <strain evidence="2">CHK165-10780</strain>
    </source>
</reference>
<evidence type="ECO:0000313" key="3">
    <source>
        <dbReference type="Proteomes" id="UP000886725"/>
    </source>
</evidence>
<accession>A0A9D0YZA8</accession>
<evidence type="ECO:0000256" key="1">
    <source>
        <dbReference type="SAM" id="MobiDB-lite"/>
    </source>
</evidence>